<evidence type="ECO:0000313" key="3">
    <source>
        <dbReference type="EMBL" id="CAE0132716.1"/>
    </source>
</evidence>
<evidence type="ECO:0000256" key="2">
    <source>
        <dbReference type="SAM" id="SignalP"/>
    </source>
</evidence>
<name>A0A7S3F851_9VIRI</name>
<feature type="signal peptide" evidence="2">
    <location>
        <begin position="1"/>
        <end position="33"/>
    </location>
</feature>
<feature type="region of interest" description="Disordered" evidence="1">
    <location>
        <begin position="101"/>
        <end position="122"/>
    </location>
</feature>
<keyword evidence="2" id="KW-0732">Signal</keyword>
<protein>
    <submittedName>
        <fullName evidence="3">Uncharacterized protein</fullName>
    </submittedName>
</protein>
<sequence length="122" mass="13061">MRVPAHQVAVAAARPAVALALALTLAQAPPAHALSQTQVDQICLDSTGQPKAWLSSKFARKVCSEAGYEVDEAKLDRDARQEAYVEESAARMAPLIRRQLGLKDPNAQAPQVQAEAADDDVM</sequence>
<feature type="chain" id="PRO_5030672356" evidence="2">
    <location>
        <begin position="34"/>
        <end position="122"/>
    </location>
</feature>
<reference evidence="3" key="1">
    <citation type="submission" date="2021-01" db="EMBL/GenBank/DDBJ databases">
        <authorList>
            <person name="Corre E."/>
            <person name="Pelletier E."/>
            <person name="Niang G."/>
            <person name="Scheremetjew M."/>
            <person name="Finn R."/>
            <person name="Kale V."/>
            <person name="Holt S."/>
            <person name="Cochrane G."/>
            <person name="Meng A."/>
            <person name="Brown T."/>
            <person name="Cohen L."/>
        </authorList>
    </citation>
    <scope>NUCLEOTIDE SEQUENCE</scope>
    <source>
        <strain evidence="3">RCC927</strain>
    </source>
</reference>
<evidence type="ECO:0000256" key="1">
    <source>
        <dbReference type="SAM" id="MobiDB-lite"/>
    </source>
</evidence>
<proteinExistence type="predicted"/>
<dbReference type="AlphaFoldDB" id="A0A7S3F851"/>
<organism evidence="3">
    <name type="scientific">Prasinoderma singulare</name>
    <dbReference type="NCBI Taxonomy" id="676789"/>
    <lineage>
        <taxon>Eukaryota</taxon>
        <taxon>Viridiplantae</taxon>
        <taxon>Prasinodermophyta</taxon>
        <taxon>Prasinodermophyceae</taxon>
        <taxon>Prasinodermales</taxon>
        <taxon>Prasinodermaceae</taxon>
        <taxon>Prasinoderma</taxon>
    </lineage>
</organism>
<dbReference type="EMBL" id="HBHY01006360">
    <property type="protein sequence ID" value="CAE0132716.1"/>
    <property type="molecule type" value="Transcribed_RNA"/>
</dbReference>
<accession>A0A7S3F851</accession>
<gene>
    <name evidence="3" type="ORF">PSIN1315_LOCUS4097</name>
</gene>